<keyword evidence="1" id="KW-0812">Transmembrane</keyword>
<dbReference type="EMBL" id="MN740994">
    <property type="protein sequence ID" value="QHU21984.1"/>
    <property type="molecule type" value="Genomic_DNA"/>
</dbReference>
<evidence type="ECO:0000259" key="2">
    <source>
        <dbReference type="Pfam" id="PF01755"/>
    </source>
</evidence>
<proteinExistence type="predicted"/>
<dbReference type="AlphaFoldDB" id="A0A6C0KZM9"/>
<accession>A0A6C0KZM9</accession>
<feature type="transmembrane region" description="Helical" evidence="1">
    <location>
        <begin position="7"/>
        <end position="25"/>
    </location>
</feature>
<keyword evidence="1" id="KW-0472">Membrane</keyword>
<evidence type="ECO:0000313" key="3">
    <source>
        <dbReference type="EMBL" id="QHU21984.1"/>
    </source>
</evidence>
<dbReference type="Pfam" id="PF01755">
    <property type="entry name" value="Glyco_transf_25"/>
    <property type="match status" value="1"/>
</dbReference>
<dbReference type="InterPro" id="IPR002654">
    <property type="entry name" value="Glyco_trans_25"/>
</dbReference>
<keyword evidence="1" id="KW-1133">Transmembrane helix</keyword>
<sequence>MKRSDTTFTNIVLLLIISAGVAYLIHRSKVLEGFEQRKQEKEQLPIDAVIYINLDTRKDRDDEIKAELNRIGMPEDKIFRLSAVKRSWGALGCSLSHIACLKIIEERGWKRTLVLEDDAGFEDGDANRWSTGIKDIKSLINSSGTTDLDSKWDVVFLGGFVRDPKGPTETEYKTIFRTKNTSCTHAYIIRGSYAPKLREHTEIAVQMMIKNPPNVKQFNLDNAWSALMAEDRWFISIPTLAFQRESFSDIEGKAANADQPLRGQVVRAWKQGTLLN</sequence>
<organism evidence="3">
    <name type="scientific">viral metagenome</name>
    <dbReference type="NCBI Taxonomy" id="1070528"/>
    <lineage>
        <taxon>unclassified sequences</taxon>
        <taxon>metagenomes</taxon>
        <taxon>organismal metagenomes</taxon>
    </lineage>
</organism>
<feature type="domain" description="Glycosyl transferase family 25" evidence="2">
    <location>
        <begin position="88"/>
        <end position="202"/>
    </location>
</feature>
<name>A0A6C0KZM9_9ZZZZ</name>
<evidence type="ECO:0000256" key="1">
    <source>
        <dbReference type="SAM" id="Phobius"/>
    </source>
</evidence>
<protein>
    <recommendedName>
        <fullName evidence="2">Glycosyl transferase family 25 domain-containing protein</fullName>
    </recommendedName>
</protein>
<reference evidence="3" key="1">
    <citation type="journal article" date="2020" name="Nature">
        <title>Giant virus diversity and host interactions through global metagenomics.</title>
        <authorList>
            <person name="Schulz F."/>
            <person name="Roux S."/>
            <person name="Paez-Espino D."/>
            <person name="Jungbluth S."/>
            <person name="Walsh D.A."/>
            <person name="Denef V.J."/>
            <person name="McMahon K.D."/>
            <person name="Konstantinidis K.T."/>
            <person name="Eloe-Fadrosh E.A."/>
            <person name="Kyrpides N.C."/>
            <person name="Woyke T."/>
        </authorList>
    </citation>
    <scope>NUCLEOTIDE SEQUENCE</scope>
    <source>
        <strain evidence="3">GVMAG-S-3300013286-35</strain>
    </source>
</reference>